<dbReference type="InterPro" id="IPR020846">
    <property type="entry name" value="MFS_dom"/>
</dbReference>
<evidence type="ECO:0000313" key="8">
    <source>
        <dbReference type="Proteomes" id="UP000799640"/>
    </source>
</evidence>
<dbReference type="SUPFAM" id="SSF103473">
    <property type="entry name" value="MFS general substrate transporter"/>
    <property type="match status" value="2"/>
</dbReference>
<protein>
    <submittedName>
        <fullName evidence="7">MFS general substrate transporter</fullName>
    </submittedName>
</protein>
<evidence type="ECO:0000256" key="5">
    <source>
        <dbReference type="SAM" id="Phobius"/>
    </source>
</evidence>
<evidence type="ECO:0000256" key="2">
    <source>
        <dbReference type="ARBA" id="ARBA00022692"/>
    </source>
</evidence>
<name>A0A6G1HL62_9PEZI</name>
<feature type="transmembrane region" description="Helical" evidence="5">
    <location>
        <begin position="87"/>
        <end position="111"/>
    </location>
</feature>
<dbReference type="EMBL" id="ML996706">
    <property type="protein sequence ID" value="KAF2396596.1"/>
    <property type="molecule type" value="Genomic_DNA"/>
</dbReference>
<dbReference type="GO" id="GO:0000329">
    <property type="term" value="C:fungal-type vacuole membrane"/>
    <property type="evidence" value="ECO:0007669"/>
    <property type="project" value="TreeGrafter"/>
</dbReference>
<dbReference type="FunFam" id="1.20.1720.10:FF:000024">
    <property type="entry name" value="MFS multidrug transporter, putative"/>
    <property type="match status" value="1"/>
</dbReference>
<keyword evidence="4 5" id="KW-0472">Membrane</keyword>
<feature type="transmembrane region" description="Helical" evidence="5">
    <location>
        <begin position="189"/>
        <end position="212"/>
    </location>
</feature>
<feature type="transmembrane region" description="Helical" evidence="5">
    <location>
        <begin position="354"/>
        <end position="381"/>
    </location>
</feature>
<keyword evidence="3 5" id="KW-1133">Transmembrane helix</keyword>
<keyword evidence="2 5" id="KW-0812">Transmembrane</keyword>
<dbReference type="InterPro" id="IPR011701">
    <property type="entry name" value="MFS"/>
</dbReference>
<dbReference type="Proteomes" id="UP000799640">
    <property type="component" value="Unassembled WGS sequence"/>
</dbReference>
<evidence type="ECO:0000313" key="7">
    <source>
        <dbReference type="EMBL" id="KAF2396596.1"/>
    </source>
</evidence>
<dbReference type="PANTHER" id="PTHR23501">
    <property type="entry name" value="MAJOR FACILITATOR SUPERFAMILY"/>
    <property type="match status" value="1"/>
</dbReference>
<proteinExistence type="predicted"/>
<organism evidence="7 8">
    <name type="scientific">Trichodelitschia bisporula</name>
    <dbReference type="NCBI Taxonomy" id="703511"/>
    <lineage>
        <taxon>Eukaryota</taxon>
        <taxon>Fungi</taxon>
        <taxon>Dikarya</taxon>
        <taxon>Ascomycota</taxon>
        <taxon>Pezizomycotina</taxon>
        <taxon>Dothideomycetes</taxon>
        <taxon>Dothideomycetes incertae sedis</taxon>
        <taxon>Phaeotrichales</taxon>
        <taxon>Phaeotrichaceae</taxon>
        <taxon>Trichodelitschia</taxon>
    </lineage>
</organism>
<feature type="transmembrane region" description="Helical" evidence="5">
    <location>
        <begin position="34"/>
        <end position="50"/>
    </location>
</feature>
<evidence type="ECO:0000259" key="6">
    <source>
        <dbReference type="PROSITE" id="PS50850"/>
    </source>
</evidence>
<sequence>MLLQYFVTTFDSTLMASAHPVITSYFHSSNSASWLSTAFMLTSTAFQPLFARVSDMVGRRPLYIFALTMFIATTAWCALAQSMGSFIAARAFCGLGAGGVMTMASIITNDLVRIEVRGTYQSYINIFFGLGSSCGAAFGGYLCDTIGWRWTFGIQIPPIVLILIAAFITTPHDLGPNLAKHSNQSFGQVLKGFDITGSLLLTTSAAALILGLNLGGNIFPWQHPIIIISLIVSVLAGLLLIRVESRAPRPVMPLAMLSQSPRANLVFSNFFAMIGINTVIFNAPLYFQAVKLDSASMSGFRLALPSASLTVCAVGVGFFMTRTGRMYGPIVAGSLSMIIGASCLAAMWDGIPMWLATAFVIPPSLGQGLMFPVCSVAVLAVSSQADQAVMTSTLSLWRNLGTVMGVAVSSLIVQNSLVVYLNKYITGADKAETINRIRKAVRAIQDLDPLHQHEAMTAYSAALRITFLSAIIFFAITTALALPIKLPLLGRSQPADEENSA</sequence>
<comment type="subcellular location">
    <subcellularLocation>
        <location evidence="1">Membrane</location>
        <topology evidence="1">Multi-pass membrane protein</topology>
    </subcellularLocation>
</comment>
<feature type="transmembrane region" description="Helical" evidence="5">
    <location>
        <begin position="62"/>
        <end position="81"/>
    </location>
</feature>
<dbReference type="PROSITE" id="PS50850">
    <property type="entry name" value="MFS"/>
    <property type="match status" value="1"/>
</dbReference>
<dbReference type="Gene3D" id="1.20.1720.10">
    <property type="entry name" value="Multidrug resistance protein D"/>
    <property type="match status" value="1"/>
</dbReference>
<evidence type="ECO:0000256" key="3">
    <source>
        <dbReference type="ARBA" id="ARBA00022989"/>
    </source>
</evidence>
<dbReference type="PANTHER" id="PTHR23501:SF67">
    <property type="entry name" value="MFS MULTIDRUG EFFLUX TRANSPORTER (EUROFUNG)"/>
    <property type="match status" value="1"/>
</dbReference>
<feature type="transmembrane region" description="Helical" evidence="5">
    <location>
        <begin position="148"/>
        <end position="168"/>
    </location>
</feature>
<gene>
    <name evidence="7" type="ORF">EJ06DRAFT_483263</name>
</gene>
<dbReference type="OrthoDB" id="419537at2759"/>
<feature type="transmembrane region" description="Helical" evidence="5">
    <location>
        <begin position="224"/>
        <end position="243"/>
    </location>
</feature>
<evidence type="ECO:0000256" key="4">
    <source>
        <dbReference type="ARBA" id="ARBA00023136"/>
    </source>
</evidence>
<dbReference type="InterPro" id="IPR036259">
    <property type="entry name" value="MFS_trans_sf"/>
</dbReference>
<reference evidence="7" key="1">
    <citation type="journal article" date="2020" name="Stud. Mycol.">
        <title>101 Dothideomycetes genomes: a test case for predicting lifestyles and emergence of pathogens.</title>
        <authorList>
            <person name="Haridas S."/>
            <person name="Albert R."/>
            <person name="Binder M."/>
            <person name="Bloem J."/>
            <person name="Labutti K."/>
            <person name="Salamov A."/>
            <person name="Andreopoulos B."/>
            <person name="Baker S."/>
            <person name="Barry K."/>
            <person name="Bills G."/>
            <person name="Bluhm B."/>
            <person name="Cannon C."/>
            <person name="Castanera R."/>
            <person name="Culley D."/>
            <person name="Daum C."/>
            <person name="Ezra D."/>
            <person name="Gonzalez J."/>
            <person name="Henrissat B."/>
            <person name="Kuo A."/>
            <person name="Liang C."/>
            <person name="Lipzen A."/>
            <person name="Lutzoni F."/>
            <person name="Magnuson J."/>
            <person name="Mondo S."/>
            <person name="Nolan M."/>
            <person name="Ohm R."/>
            <person name="Pangilinan J."/>
            <person name="Park H.-J."/>
            <person name="Ramirez L."/>
            <person name="Alfaro M."/>
            <person name="Sun H."/>
            <person name="Tritt A."/>
            <person name="Yoshinaga Y."/>
            <person name="Zwiers L.-H."/>
            <person name="Turgeon B."/>
            <person name="Goodwin S."/>
            <person name="Spatafora J."/>
            <person name="Crous P."/>
            <person name="Grigoriev I."/>
        </authorList>
    </citation>
    <scope>NUCLEOTIDE SEQUENCE</scope>
    <source>
        <strain evidence="7">CBS 262.69</strain>
    </source>
</reference>
<keyword evidence="8" id="KW-1185">Reference proteome</keyword>
<dbReference type="Gene3D" id="1.20.1250.20">
    <property type="entry name" value="MFS general substrate transporter like domains"/>
    <property type="match status" value="1"/>
</dbReference>
<dbReference type="GO" id="GO:0015174">
    <property type="term" value="F:basic amino acid transmembrane transporter activity"/>
    <property type="evidence" value="ECO:0007669"/>
    <property type="project" value="TreeGrafter"/>
</dbReference>
<dbReference type="AlphaFoldDB" id="A0A6G1HL62"/>
<feature type="transmembrane region" description="Helical" evidence="5">
    <location>
        <begin position="461"/>
        <end position="482"/>
    </location>
</feature>
<dbReference type="Pfam" id="PF07690">
    <property type="entry name" value="MFS_1"/>
    <property type="match status" value="1"/>
</dbReference>
<feature type="transmembrane region" description="Helical" evidence="5">
    <location>
        <begin position="123"/>
        <end position="142"/>
    </location>
</feature>
<feature type="domain" description="Major facilitator superfamily (MFS) profile" evidence="6">
    <location>
        <begin position="1"/>
        <end position="493"/>
    </location>
</feature>
<feature type="transmembrane region" description="Helical" evidence="5">
    <location>
        <begin position="264"/>
        <end position="287"/>
    </location>
</feature>
<feature type="transmembrane region" description="Helical" evidence="5">
    <location>
        <begin position="327"/>
        <end position="348"/>
    </location>
</feature>
<accession>A0A6G1HL62</accession>
<feature type="transmembrane region" description="Helical" evidence="5">
    <location>
        <begin position="299"/>
        <end position="320"/>
    </location>
</feature>
<evidence type="ECO:0000256" key="1">
    <source>
        <dbReference type="ARBA" id="ARBA00004141"/>
    </source>
</evidence>